<dbReference type="HOGENOM" id="CLU_2812239_0_0_1"/>
<keyword evidence="2" id="KW-1185">Reference proteome</keyword>
<accession>D6RQF7</accession>
<gene>
    <name evidence="1" type="ORF">CC1G_15696</name>
</gene>
<dbReference type="AlphaFoldDB" id="D6RQF7"/>
<reference evidence="1 2" key="1">
    <citation type="journal article" date="2010" name="Proc. Natl. Acad. Sci. U.S.A.">
        <title>Insights into evolution of multicellular fungi from the assembled chromosomes of the mushroom Coprinopsis cinerea (Coprinus cinereus).</title>
        <authorList>
            <person name="Stajich J.E."/>
            <person name="Wilke S.K."/>
            <person name="Ahren D."/>
            <person name="Au C.H."/>
            <person name="Birren B.W."/>
            <person name="Borodovsky M."/>
            <person name="Burns C."/>
            <person name="Canback B."/>
            <person name="Casselton L.A."/>
            <person name="Cheng C.K."/>
            <person name="Deng J."/>
            <person name="Dietrich F.S."/>
            <person name="Fargo D.C."/>
            <person name="Farman M.L."/>
            <person name="Gathman A.C."/>
            <person name="Goldberg J."/>
            <person name="Guigo R."/>
            <person name="Hoegger P.J."/>
            <person name="Hooker J.B."/>
            <person name="Huggins A."/>
            <person name="James T.Y."/>
            <person name="Kamada T."/>
            <person name="Kilaru S."/>
            <person name="Kodira C."/>
            <person name="Kues U."/>
            <person name="Kupfer D."/>
            <person name="Kwan H.S."/>
            <person name="Lomsadze A."/>
            <person name="Li W."/>
            <person name="Lilly W.W."/>
            <person name="Ma L.J."/>
            <person name="Mackey A.J."/>
            <person name="Manning G."/>
            <person name="Martin F."/>
            <person name="Muraguchi H."/>
            <person name="Natvig D.O."/>
            <person name="Palmerini H."/>
            <person name="Ramesh M.A."/>
            <person name="Rehmeyer C.J."/>
            <person name="Roe B.A."/>
            <person name="Shenoy N."/>
            <person name="Stanke M."/>
            <person name="Ter-Hovhannisyan V."/>
            <person name="Tunlid A."/>
            <person name="Velagapudi R."/>
            <person name="Vision T.J."/>
            <person name="Zeng Q."/>
            <person name="Zolan M.E."/>
            <person name="Pukkila P.J."/>
        </authorList>
    </citation>
    <scope>NUCLEOTIDE SEQUENCE [LARGE SCALE GENOMIC DNA]</scope>
    <source>
        <strain evidence="2">Okayama-7 / 130 / ATCC MYA-4618 / FGSC 9003</strain>
    </source>
</reference>
<dbReference type="VEuPathDB" id="FungiDB:CC1G_15696"/>
<dbReference type="RefSeq" id="XP_002910267.1">
    <property type="nucleotide sequence ID" value="XM_002910221.1"/>
</dbReference>
<dbReference type="OrthoDB" id="10263032at2759"/>
<evidence type="ECO:0000313" key="2">
    <source>
        <dbReference type="Proteomes" id="UP000001861"/>
    </source>
</evidence>
<dbReference type="InParanoid" id="D6RQF7"/>
<dbReference type="Proteomes" id="UP000001861">
    <property type="component" value="Unassembled WGS sequence"/>
</dbReference>
<dbReference type="STRING" id="240176.D6RQF7"/>
<dbReference type="GeneID" id="9379930"/>
<comment type="caution">
    <text evidence="1">The sequence shown here is derived from an EMBL/GenBank/DDBJ whole genome shotgun (WGS) entry which is preliminary data.</text>
</comment>
<dbReference type="KEGG" id="cci:CC1G_15696"/>
<evidence type="ECO:0000313" key="1">
    <source>
        <dbReference type="EMBL" id="EFI26773.1"/>
    </source>
</evidence>
<dbReference type="EMBL" id="AACS02000011">
    <property type="protein sequence ID" value="EFI26773.1"/>
    <property type="molecule type" value="Genomic_DNA"/>
</dbReference>
<sequence>MSRVPGIPPKRALPSKEGRLFKEVLTLYETRQLTKGLKTADQILKKFPEHGGSVLVLDELRSVLTVY</sequence>
<organism evidence="1 2">
    <name type="scientific">Coprinopsis cinerea (strain Okayama-7 / 130 / ATCC MYA-4618 / FGSC 9003)</name>
    <name type="common">Inky cap fungus</name>
    <name type="synonym">Hormographiella aspergillata</name>
    <dbReference type="NCBI Taxonomy" id="240176"/>
    <lineage>
        <taxon>Eukaryota</taxon>
        <taxon>Fungi</taxon>
        <taxon>Dikarya</taxon>
        <taxon>Basidiomycota</taxon>
        <taxon>Agaricomycotina</taxon>
        <taxon>Agaricomycetes</taxon>
        <taxon>Agaricomycetidae</taxon>
        <taxon>Agaricales</taxon>
        <taxon>Agaricineae</taxon>
        <taxon>Psathyrellaceae</taxon>
        <taxon>Coprinopsis</taxon>
    </lineage>
</organism>
<proteinExistence type="predicted"/>
<dbReference type="Gene3D" id="1.25.40.1040">
    <property type="match status" value="1"/>
</dbReference>
<protein>
    <submittedName>
        <fullName evidence="1">N-terminal acetyltransferase</fullName>
    </submittedName>
</protein>
<name>D6RQF7_COPC7</name>